<dbReference type="PANTHER" id="PTHR44520:SF2">
    <property type="entry name" value="RESPONSE REGULATOR RCP1"/>
    <property type="match status" value="1"/>
</dbReference>
<dbReference type="Proteomes" id="UP000199399">
    <property type="component" value="Unassembled WGS sequence"/>
</dbReference>
<dbReference type="AlphaFoldDB" id="A0A1G7XA11"/>
<proteinExistence type="predicted"/>
<dbReference type="Gene3D" id="3.40.50.2300">
    <property type="match status" value="1"/>
</dbReference>
<keyword evidence="1" id="KW-0597">Phosphoprotein</keyword>
<evidence type="ECO:0000259" key="2">
    <source>
        <dbReference type="PROSITE" id="PS50110"/>
    </source>
</evidence>
<dbReference type="SMART" id="SM00448">
    <property type="entry name" value="REC"/>
    <property type="match status" value="1"/>
</dbReference>
<dbReference type="InterPro" id="IPR011006">
    <property type="entry name" value="CheY-like_superfamily"/>
</dbReference>
<sequence length="132" mass="14608">MTVDDEKVDQMLYRRILERSGLVDKVLAFRRAADALAYLKQPDCEGVDVILLDVNMPQMNGFEFLETAVAELGDNFVNGVVIMLTTSLNPEDKARALRFNVVRDCLDKPLRSENLSAIAEMLAGSSAGDERG</sequence>
<dbReference type="PANTHER" id="PTHR44520">
    <property type="entry name" value="RESPONSE REGULATOR RCP1-RELATED"/>
    <property type="match status" value="1"/>
</dbReference>
<dbReference type="InterPro" id="IPR052893">
    <property type="entry name" value="TCS_response_regulator"/>
</dbReference>
<organism evidence="3 4">
    <name type="scientific">Sulfitobacter delicatus</name>
    <dbReference type="NCBI Taxonomy" id="218672"/>
    <lineage>
        <taxon>Bacteria</taxon>
        <taxon>Pseudomonadati</taxon>
        <taxon>Pseudomonadota</taxon>
        <taxon>Alphaproteobacteria</taxon>
        <taxon>Rhodobacterales</taxon>
        <taxon>Roseobacteraceae</taxon>
        <taxon>Sulfitobacter</taxon>
    </lineage>
</organism>
<reference evidence="4" key="1">
    <citation type="submission" date="2016-10" db="EMBL/GenBank/DDBJ databases">
        <authorList>
            <person name="Varghese N."/>
            <person name="Submissions S."/>
        </authorList>
    </citation>
    <scope>NUCLEOTIDE SEQUENCE [LARGE SCALE GENOMIC DNA]</scope>
    <source>
        <strain evidence="4">DSM 16477</strain>
    </source>
</reference>
<dbReference type="SUPFAM" id="SSF52172">
    <property type="entry name" value="CheY-like"/>
    <property type="match status" value="1"/>
</dbReference>
<evidence type="ECO:0000313" key="3">
    <source>
        <dbReference type="EMBL" id="SDG81006.1"/>
    </source>
</evidence>
<dbReference type="PROSITE" id="PS50110">
    <property type="entry name" value="RESPONSE_REGULATORY"/>
    <property type="match status" value="1"/>
</dbReference>
<dbReference type="InterPro" id="IPR001789">
    <property type="entry name" value="Sig_transdc_resp-reg_receiver"/>
</dbReference>
<gene>
    <name evidence="3" type="ORF">SAMN04489759_11247</name>
</gene>
<dbReference type="EMBL" id="FNBP01000012">
    <property type="protein sequence ID" value="SDG81006.1"/>
    <property type="molecule type" value="Genomic_DNA"/>
</dbReference>
<name>A0A1G7XA11_9RHOB</name>
<evidence type="ECO:0000256" key="1">
    <source>
        <dbReference type="PROSITE-ProRule" id="PRU00169"/>
    </source>
</evidence>
<dbReference type="RefSeq" id="WP_093743817.1">
    <property type="nucleotide sequence ID" value="NZ_FNBP01000012.1"/>
</dbReference>
<dbReference type="STRING" id="218672.SAMN04489759_11247"/>
<dbReference type="GO" id="GO:0000160">
    <property type="term" value="P:phosphorelay signal transduction system"/>
    <property type="evidence" value="ECO:0007669"/>
    <property type="project" value="InterPro"/>
</dbReference>
<evidence type="ECO:0000313" key="4">
    <source>
        <dbReference type="Proteomes" id="UP000199399"/>
    </source>
</evidence>
<protein>
    <submittedName>
        <fullName evidence="3">Response regulator receiver domain-containing protein</fullName>
    </submittedName>
</protein>
<feature type="domain" description="Response regulatory" evidence="2">
    <location>
        <begin position="1"/>
        <end position="123"/>
    </location>
</feature>
<feature type="modified residue" description="4-aspartylphosphate" evidence="1">
    <location>
        <position position="53"/>
    </location>
</feature>
<keyword evidence="4" id="KW-1185">Reference proteome</keyword>
<accession>A0A1G7XA11</accession>
<dbReference type="OrthoDB" id="9793549at2"/>
<dbReference type="Pfam" id="PF00072">
    <property type="entry name" value="Response_reg"/>
    <property type="match status" value="1"/>
</dbReference>